<evidence type="ECO:0000313" key="3">
    <source>
        <dbReference type="Proteomes" id="UP001454036"/>
    </source>
</evidence>
<dbReference type="EMBL" id="BAABME010014119">
    <property type="protein sequence ID" value="GAA0186864.1"/>
    <property type="molecule type" value="Genomic_DNA"/>
</dbReference>
<dbReference type="Proteomes" id="UP001454036">
    <property type="component" value="Unassembled WGS sequence"/>
</dbReference>
<accession>A0AAV3RZI8</accession>
<comment type="caution">
    <text evidence="2">The sequence shown here is derived from an EMBL/GenBank/DDBJ whole genome shotgun (WGS) entry which is preliminary data.</text>
</comment>
<dbReference type="AlphaFoldDB" id="A0AAV3RZI8"/>
<feature type="domain" description="Retroviral polymerase SH3-like" evidence="1">
    <location>
        <begin position="137"/>
        <end position="191"/>
    </location>
</feature>
<gene>
    <name evidence="2" type="ORF">LIER_34152</name>
</gene>
<dbReference type="Pfam" id="PF25597">
    <property type="entry name" value="SH3_retrovirus"/>
    <property type="match status" value="1"/>
</dbReference>
<evidence type="ECO:0000259" key="1">
    <source>
        <dbReference type="Pfam" id="PF25597"/>
    </source>
</evidence>
<dbReference type="PANTHER" id="PTHR34676:SF17">
    <property type="entry name" value="OS06G0684500 PROTEIN"/>
    <property type="match status" value="1"/>
</dbReference>
<proteinExistence type="predicted"/>
<protein>
    <recommendedName>
        <fullName evidence="1">Retroviral polymerase SH3-like domain-containing protein</fullName>
    </recommendedName>
</protein>
<organism evidence="2 3">
    <name type="scientific">Lithospermum erythrorhizon</name>
    <name type="common">Purple gromwell</name>
    <name type="synonym">Lithospermum officinale var. erythrorhizon</name>
    <dbReference type="NCBI Taxonomy" id="34254"/>
    <lineage>
        <taxon>Eukaryota</taxon>
        <taxon>Viridiplantae</taxon>
        <taxon>Streptophyta</taxon>
        <taxon>Embryophyta</taxon>
        <taxon>Tracheophyta</taxon>
        <taxon>Spermatophyta</taxon>
        <taxon>Magnoliopsida</taxon>
        <taxon>eudicotyledons</taxon>
        <taxon>Gunneridae</taxon>
        <taxon>Pentapetalae</taxon>
        <taxon>asterids</taxon>
        <taxon>lamiids</taxon>
        <taxon>Boraginales</taxon>
        <taxon>Boraginaceae</taxon>
        <taxon>Boraginoideae</taxon>
        <taxon>Lithospermeae</taxon>
        <taxon>Lithospermum</taxon>
    </lineage>
</organism>
<evidence type="ECO:0000313" key="2">
    <source>
        <dbReference type="EMBL" id="GAA0186864.1"/>
    </source>
</evidence>
<reference evidence="2 3" key="1">
    <citation type="submission" date="2024-01" db="EMBL/GenBank/DDBJ databases">
        <title>The complete chloroplast genome sequence of Lithospermum erythrorhizon: insights into the phylogenetic relationship among Boraginaceae species and the maternal lineages of purple gromwells.</title>
        <authorList>
            <person name="Okada T."/>
            <person name="Watanabe K."/>
        </authorList>
    </citation>
    <scope>NUCLEOTIDE SEQUENCE [LARGE SCALE GENOMIC DNA]</scope>
</reference>
<name>A0AAV3RZI8_LITER</name>
<keyword evidence="3" id="KW-1185">Reference proteome</keyword>
<dbReference type="PANTHER" id="PTHR34676">
    <property type="entry name" value="DUF4219 DOMAIN-CONTAINING PROTEIN-RELATED"/>
    <property type="match status" value="1"/>
</dbReference>
<sequence>MVGSSNEFVSTSSKISLFDKFNFGFWKYMMRPFMEFEEFGLINVIDDGEYVVETFKTSGEIKVEREPEYFSKEEKRKIQLNKRPNNKLPSSLNPDEYNRVGGCTTAKEMWDIILTTYEGTNLVKENRIALLTRKVETCFVLNPEEKEKFKLRSDEGLLVGYSNISRAYRFNKRISKVIESINVICDEKGSVQPPDDDEEDLQITQDVLIRSVNDGLKTRAQAREAMTNAAVVSTTEPKNIKEALEDT</sequence>
<dbReference type="InterPro" id="IPR057670">
    <property type="entry name" value="SH3_retrovirus"/>
</dbReference>